<keyword evidence="2" id="KW-1185">Reference proteome</keyword>
<dbReference type="Proteomes" id="UP000789860">
    <property type="component" value="Unassembled WGS sequence"/>
</dbReference>
<proteinExistence type="predicted"/>
<evidence type="ECO:0000313" key="1">
    <source>
        <dbReference type="EMBL" id="CAG8470471.1"/>
    </source>
</evidence>
<organism evidence="1 2">
    <name type="scientific">Scutellospora calospora</name>
    <dbReference type="NCBI Taxonomy" id="85575"/>
    <lineage>
        <taxon>Eukaryota</taxon>
        <taxon>Fungi</taxon>
        <taxon>Fungi incertae sedis</taxon>
        <taxon>Mucoromycota</taxon>
        <taxon>Glomeromycotina</taxon>
        <taxon>Glomeromycetes</taxon>
        <taxon>Diversisporales</taxon>
        <taxon>Gigasporaceae</taxon>
        <taxon>Scutellospora</taxon>
    </lineage>
</organism>
<evidence type="ECO:0000313" key="2">
    <source>
        <dbReference type="Proteomes" id="UP000789860"/>
    </source>
</evidence>
<accession>A0ACA9KGG0</accession>
<name>A0ACA9KGG0_9GLOM</name>
<protein>
    <submittedName>
        <fullName evidence="1">2064_t:CDS:1</fullName>
    </submittedName>
</protein>
<dbReference type="EMBL" id="CAJVPM010001628">
    <property type="protein sequence ID" value="CAG8470471.1"/>
    <property type="molecule type" value="Genomic_DNA"/>
</dbReference>
<comment type="caution">
    <text evidence="1">The sequence shown here is derived from an EMBL/GenBank/DDBJ whole genome shotgun (WGS) entry which is preliminary data.</text>
</comment>
<gene>
    <name evidence="1" type="ORF">SCALOS_LOCUS2005</name>
</gene>
<reference evidence="1" key="1">
    <citation type="submission" date="2021-06" db="EMBL/GenBank/DDBJ databases">
        <authorList>
            <person name="Kallberg Y."/>
            <person name="Tangrot J."/>
            <person name="Rosling A."/>
        </authorList>
    </citation>
    <scope>NUCLEOTIDE SEQUENCE</scope>
    <source>
        <strain evidence="1">AU212A</strain>
    </source>
</reference>
<sequence length="142" mass="16563">DLSSLEFEHDDTLLNSDNIPQTTADMKEDIPKYTVERIRYENLPKKGYIYQLEPISSDTSTDSDETNDINVDSTNDEVDASLVIVPFRRIGFGGRFYGLRRGLFYRRRYWPYGIYGGFIGRRYYRICYPTALGMFICGYAFI</sequence>
<feature type="non-terminal residue" evidence="1">
    <location>
        <position position="1"/>
    </location>
</feature>